<name>A0ABV8Q0U3_9BACT</name>
<evidence type="ECO:0000256" key="3">
    <source>
        <dbReference type="ARBA" id="ARBA00022729"/>
    </source>
</evidence>
<comment type="similarity">
    <text evidence="2">Belongs to the SusD family.</text>
</comment>
<evidence type="ECO:0000313" key="10">
    <source>
        <dbReference type="Proteomes" id="UP001595906"/>
    </source>
</evidence>
<dbReference type="InterPro" id="IPR012944">
    <property type="entry name" value="SusD_RagB_dom"/>
</dbReference>
<dbReference type="InterPro" id="IPR033985">
    <property type="entry name" value="SusD-like_N"/>
</dbReference>
<dbReference type="PROSITE" id="PS51257">
    <property type="entry name" value="PROKAR_LIPOPROTEIN"/>
    <property type="match status" value="1"/>
</dbReference>
<evidence type="ECO:0000313" key="9">
    <source>
        <dbReference type="EMBL" id="MFC4233449.1"/>
    </source>
</evidence>
<sequence length="471" mass="51533">MKLIKLFNILVVAAGFSAVTSCTKKDLFTEPTNAISDVDAYSNASRIDKSAVGMYDALQNANFFGGRILVYVDQRGLDANQNSFFGSMGAYTTLNANDATVASAYQGGYRTIYTANLFYQSFLPNQSLVPVAKANQYIGESKFIRALCYFYLVNLWAQPYGYTADNSHLGVPLVLTAATDPFAPSNNLPRATVKQVYDQMEADLLDAEAKLPASYPDAFTQVARATQGSARALLARLYLYKGDYAKAKTYADLVINSGKYALQPNITSVFNTYTTNESIFSVAMSGGDNPNTNNSLGQHYGINPGRGDVNITSDYISLMNTAVDKRYLSLTKLYSGTNWSLKYPGLTVDYVPVVRYAEVLLIKAEALARTAAAGVVDPTALALVQQVRDRSSGGLLAVATQQDLINAILKEKRIELAFEGHNYLDMQRTKQDLPAHGFVTTVIKYGDNLRVLPIPTYDIQKNSNLVQNPGY</sequence>
<keyword evidence="10" id="KW-1185">Reference proteome</keyword>
<evidence type="ECO:0000256" key="4">
    <source>
        <dbReference type="ARBA" id="ARBA00023136"/>
    </source>
</evidence>
<accession>A0ABV8Q0U3</accession>
<proteinExistence type="inferred from homology"/>
<dbReference type="Proteomes" id="UP001595906">
    <property type="component" value="Unassembled WGS sequence"/>
</dbReference>
<feature type="signal peptide" evidence="6">
    <location>
        <begin position="1"/>
        <end position="17"/>
    </location>
</feature>
<dbReference type="RefSeq" id="WP_379015726.1">
    <property type="nucleotide sequence ID" value="NZ_JBHSDC010000029.1"/>
</dbReference>
<dbReference type="Pfam" id="PF14322">
    <property type="entry name" value="SusD-like_3"/>
    <property type="match status" value="1"/>
</dbReference>
<organism evidence="9 10">
    <name type="scientific">Parasediminibacterium paludis</name>
    <dbReference type="NCBI Taxonomy" id="908966"/>
    <lineage>
        <taxon>Bacteria</taxon>
        <taxon>Pseudomonadati</taxon>
        <taxon>Bacteroidota</taxon>
        <taxon>Chitinophagia</taxon>
        <taxon>Chitinophagales</taxon>
        <taxon>Chitinophagaceae</taxon>
        <taxon>Parasediminibacterium</taxon>
    </lineage>
</organism>
<dbReference type="SUPFAM" id="SSF48452">
    <property type="entry name" value="TPR-like"/>
    <property type="match status" value="1"/>
</dbReference>
<comment type="caution">
    <text evidence="9">The sequence shown here is derived from an EMBL/GenBank/DDBJ whole genome shotgun (WGS) entry which is preliminary data.</text>
</comment>
<dbReference type="Pfam" id="PF07980">
    <property type="entry name" value="SusD_RagB"/>
    <property type="match status" value="1"/>
</dbReference>
<dbReference type="EMBL" id="JBHSDC010000029">
    <property type="protein sequence ID" value="MFC4233449.1"/>
    <property type="molecule type" value="Genomic_DNA"/>
</dbReference>
<reference evidence="10" key="1">
    <citation type="journal article" date="2019" name="Int. J. Syst. Evol. Microbiol.">
        <title>The Global Catalogue of Microorganisms (GCM) 10K type strain sequencing project: providing services to taxonomists for standard genome sequencing and annotation.</title>
        <authorList>
            <consortium name="The Broad Institute Genomics Platform"/>
            <consortium name="The Broad Institute Genome Sequencing Center for Infectious Disease"/>
            <person name="Wu L."/>
            <person name="Ma J."/>
        </authorList>
    </citation>
    <scope>NUCLEOTIDE SEQUENCE [LARGE SCALE GENOMIC DNA]</scope>
    <source>
        <strain evidence="10">CECT 8010</strain>
    </source>
</reference>
<comment type="subcellular location">
    <subcellularLocation>
        <location evidence="1">Cell outer membrane</location>
    </subcellularLocation>
</comment>
<protein>
    <submittedName>
        <fullName evidence="9">RagB/SusD family nutrient uptake outer membrane protein</fullName>
    </submittedName>
</protein>
<dbReference type="Gene3D" id="1.25.40.390">
    <property type="match status" value="1"/>
</dbReference>
<gene>
    <name evidence="9" type="ORF">ACFOW1_16225</name>
</gene>
<dbReference type="CDD" id="cd08977">
    <property type="entry name" value="SusD"/>
    <property type="match status" value="1"/>
</dbReference>
<feature type="domain" description="RagB/SusD" evidence="7">
    <location>
        <begin position="327"/>
        <end position="471"/>
    </location>
</feature>
<feature type="domain" description="SusD-like N-terminal" evidence="8">
    <location>
        <begin position="42"/>
        <end position="239"/>
    </location>
</feature>
<evidence type="ECO:0000259" key="8">
    <source>
        <dbReference type="Pfam" id="PF14322"/>
    </source>
</evidence>
<evidence type="ECO:0000256" key="6">
    <source>
        <dbReference type="SAM" id="SignalP"/>
    </source>
</evidence>
<keyword evidence="3 6" id="KW-0732">Signal</keyword>
<keyword evidence="5" id="KW-0998">Cell outer membrane</keyword>
<feature type="chain" id="PRO_5045927319" evidence="6">
    <location>
        <begin position="18"/>
        <end position="471"/>
    </location>
</feature>
<dbReference type="InterPro" id="IPR011990">
    <property type="entry name" value="TPR-like_helical_dom_sf"/>
</dbReference>
<evidence type="ECO:0000256" key="1">
    <source>
        <dbReference type="ARBA" id="ARBA00004442"/>
    </source>
</evidence>
<evidence type="ECO:0000256" key="5">
    <source>
        <dbReference type="ARBA" id="ARBA00023237"/>
    </source>
</evidence>
<keyword evidence="4" id="KW-0472">Membrane</keyword>
<evidence type="ECO:0000256" key="2">
    <source>
        <dbReference type="ARBA" id="ARBA00006275"/>
    </source>
</evidence>
<evidence type="ECO:0000259" key="7">
    <source>
        <dbReference type="Pfam" id="PF07980"/>
    </source>
</evidence>